<evidence type="ECO:0000313" key="4">
    <source>
        <dbReference type="Proteomes" id="UP001528823"/>
    </source>
</evidence>
<feature type="transmembrane region" description="Helical" evidence="1">
    <location>
        <begin position="20"/>
        <end position="43"/>
    </location>
</feature>
<dbReference type="Gene3D" id="2.120.10.10">
    <property type="match status" value="1"/>
</dbReference>
<dbReference type="EMBL" id="JAPMOU010000021">
    <property type="protein sequence ID" value="MDE1463542.1"/>
    <property type="molecule type" value="Genomic_DNA"/>
</dbReference>
<evidence type="ECO:0000313" key="3">
    <source>
        <dbReference type="EMBL" id="MDE1463542.1"/>
    </source>
</evidence>
<evidence type="ECO:0000256" key="1">
    <source>
        <dbReference type="SAM" id="Phobius"/>
    </source>
</evidence>
<reference evidence="3 4" key="1">
    <citation type="submission" date="2022-11" db="EMBL/GenBank/DDBJ databases">
        <title>Spartinivicinus poritis sp. nov., isolated from scleractinian coral Porites lutea.</title>
        <authorList>
            <person name="Zhang G."/>
            <person name="Cai L."/>
            <person name="Wei Q."/>
        </authorList>
    </citation>
    <scope>NUCLEOTIDE SEQUENCE [LARGE SCALE GENOMIC DNA]</scope>
    <source>
        <strain evidence="3 4">A2-2</strain>
    </source>
</reference>
<accession>A0ABT5UDF8</accession>
<sequence length="403" mass="45965">MLDNLSNYSLLKAFFDKYAFVRIVAIILVSIIFIPLFQQALFLDDFPDFSLKKSSGYLNNPLSYPVYTEQFVSSGITPEVHSASAVFTRNGSMHAFWYGGEREGAKDVSIYTAQLDVKHNQWHGEKQLFNRVNISNQLNIYLKKLGNIVSIRDNEGKIWLFFVSVSLGGWAVSSINFVVSDDDAHSWSKPRRLITSPMFNLSTLVKGEPFLYENGSIGLPVYHEMIGKFGELLRLSPNGYVLDKARLSYGRSGLQPILLSTDRNTASVYLRNGTDAVDSTLLETRTIDSGKSWQTPLFTDLPNPNAAISGIAVDSGGLLLVINNLHDKRNNLSLFYKAKNSKLWYLLHQIENKKNTNDKEFEYSYPTIKRSHDGDFHILYTWNKTHIKHVRFNQTWLEERIKK</sequence>
<feature type="domain" description="Sialidase" evidence="2">
    <location>
        <begin position="92"/>
        <end position="378"/>
    </location>
</feature>
<comment type="caution">
    <text evidence="3">The sequence shown here is derived from an EMBL/GenBank/DDBJ whole genome shotgun (WGS) entry which is preliminary data.</text>
</comment>
<organism evidence="3 4">
    <name type="scientific">Spartinivicinus poritis</name>
    <dbReference type="NCBI Taxonomy" id="2994640"/>
    <lineage>
        <taxon>Bacteria</taxon>
        <taxon>Pseudomonadati</taxon>
        <taxon>Pseudomonadota</taxon>
        <taxon>Gammaproteobacteria</taxon>
        <taxon>Oceanospirillales</taxon>
        <taxon>Zooshikellaceae</taxon>
        <taxon>Spartinivicinus</taxon>
    </lineage>
</organism>
<keyword evidence="1" id="KW-0472">Membrane</keyword>
<gene>
    <name evidence="3" type="ORF">ORQ98_16425</name>
</gene>
<keyword evidence="4" id="KW-1185">Reference proteome</keyword>
<dbReference type="PANTHER" id="PTHR43752:SF2">
    <property type="entry name" value="BNR_ASP-BOX REPEAT FAMILY PROTEIN"/>
    <property type="match status" value="1"/>
</dbReference>
<dbReference type="RefSeq" id="WP_274689879.1">
    <property type="nucleotide sequence ID" value="NZ_JAPMOU010000021.1"/>
</dbReference>
<protein>
    <submittedName>
        <fullName evidence="3">Exo-alpha-sialidase</fullName>
    </submittedName>
</protein>
<name>A0ABT5UDF8_9GAMM</name>
<proteinExistence type="predicted"/>
<evidence type="ECO:0000259" key="2">
    <source>
        <dbReference type="Pfam" id="PF13088"/>
    </source>
</evidence>
<keyword evidence="1" id="KW-0812">Transmembrane</keyword>
<dbReference type="PANTHER" id="PTHR43752">
    <property type="entry name" value="BNR/ASP-BOX REPEAT FAMILY PROTEIN"/>
    <property type="match status" value="1"/>
</dbReference>
<dbReference type="SUPFAM" id="SSF50939">
    <property type="entry name" value="Sialidases"/>
    <property type="match status" value="1"/>
</dbReference>
<dbReference type="InterPro" id="IPR036278">
    <property type="entry name" value="Sialidase_sf"/>
</dbReference>
<dbReference type="InterPro" id="IPR011040">
    <property type="entry name" value="Sialidase"/>
</dbReference>
<dbReference type="Proteomes" id="UP001528823">
    <property type="component" value="Unassembled WGS sequence"/>
</dbReference>
<dbReference type="CDD" id="cd15482">
    <property type="entry name" value="Sialidase_non-viral"/>
    <property type="match status" value="1"/>
</dbReference>
<keyword evidence="1" id="KW-1133">Transmembrane helix</keyword>
<dbReference type="Pfam" id="PF13088">
    <property type="entry name" value="BNR_2"/>
    <property type="match status" value="1"/>
</dbReference>